<proteinExistence type="predicted"/>
<accession>A0ABV0Y214</accession>
<evidence type="ECO:0000313" key="1">
    <source>
        <dbReference type="EMBL" id="MEQ2287799.1"/>
    </source>
</evidence>
<comment type="caution">
    <text evidence="1">The sequence shown here is derived from an EMBL/GenBank/DDBJ whole genome shotgun (WGS) entry which is preliminary data.</text>
</comment>
<dbReference type="EMBL" id="JAHRIP010019989">
    <property type="protein sequence ID" value="MEQ2287799.1"/>
    <property type="molecule type" value="Genomic_DNA"/>
</dbReference>
<gene>
    <name evidence="1" type="ORF">AMECASPLE_016273</name>
</gene>
<evidence type="ECO:0000313" key="2">
    <source>
        <dbReference type="Proteomes" id="UP001469553"/>
    </source>
</evidence>
<reference evidence="1 2" key="1">
    <citation type="submission" date="2021-06" db="EMBL/GenBank/DDBJ databases">
        <authorList>
            <person name="Palmer J.M."/>
        </authorList>
    </citation>
    <scope>NUCLEOTIDE SEQUENCE [LARGE SCALE GENOMIC DNA]</scope>
    <source>
        <strain evidence="1 2">AS_MEX2019</strain>
        <tissue evidence="1">Muscle</tissue>
    </source>
</reference>
<keyword evidence="2" id="KW-1185">Reference proteome</keyword>
<organism evidence="1 2">
    <name type="scientific">Ameca splendens</name>
    <dbReference type="NCBI Taxonomy" id="208324"/>
    <lineage>
        <taxon>Eukaryota</taxon>
        <taxon>Metazoa</taxon>
        <taxon>Chordata</taxon>
        <taxon>Craniata</taxon>
        <taxon>Vertebrata</taxon>
        <taxon>Euteleostomi</taxon>
        <taxon>Actinopterygii</taxon>
        <taxon>Neopterygii</taxon>
        <taxon>Teleostei</taxon>
        <taxon>Neoteleostei</taxon>
        <taxon>Acanthomorphata</taxon>
        <taxon>Ovalentaria</taxon>
        <taxon>Atherinomorphae</taxon>
        <taxon>Cyprinodontiformes</taxon>
        <taxon>Goodeidae</taxon>
        <taxon>Ameca</taxon>
    </lineage>
</organism>
<sequence>MLGLDRLNIIWNYSKNTDHSNRFYYRWYIWLILRIWGDLCLSCCPSEMNYANEEKAHLHNFCEEKTSIIVDDPLSQLDKPSSNVNIMFFDFSIKHNSTSFALSETPEDSDGALNNHLDQRLPAIIAQN</sequence>
<protein>
    <submittedName>
        <fullName evidence="1">Uncharacterized protein</fullName>
    </submittedName>
</protein>
<dbReference type="Proteomes" id="UP001469553">
    <property type="component" value="Unassembled WGS sequence"/>
</dbReference>
<name>A0ABV0Y214_9TELE</name>